<reference evidence="4 5" key="1">
    <citation type="submission" date="2024-11" db="EMBL/GenBank/DDBJ databases">
        <title>Adaptive evolution of stress response genes in parasites aligns with host niche diversity.</title>
        <authorList>
            <person name="Hahn C."/>
            <person name="Resl P."/>
        </authorList>
    </citation>
    <scope>NUCLEOTIDE SEQUENCE [LARGE SCALE GENOMIC DNA]</scope>
    <source>
        <strain evidence="4">EGGRZ-B1_66</strain>
        <tissue evidence="4">Body</tissue>
    </source>
</reference>
<evidence type="ECO:0000313" key="4">
    <source>
        <dbReference type="EMBL" id="KAL3313543.1"/>
    </source>
</evidence>
<keyword evidence="1" id="KW-0677">Repeat</keyword>
<dbReference type="Pfam" id="PF08477">
    <property type="entry name" value="Roc"/>
    <property type="match status" value="1"/>
</dbReference>
<dbReference type="PROSITE" id="PS51450">
    <property type="entry name" value="LRR"/>
    <property type="match status" value="1"/>
</dbReference>
<dbReference type="PANTHER" id="PTHR45752:SF195">
    <property type="entry name" value="LEUCINE-RICH REPEAT (LRR) FAMILY PROTEIN-RELATED"/>
    <property type="match status" value="1"/>
</dbReference>
<dbReference type="InterPro" id="IPR032675">
    <property type="entry name" value="LRR_dom_sf"/>
</dbReference>
<keyword evidence="2" id="KW-0547">Nucleotide-binding</keyword>
<dbReference type="SUPFAM" id="SSF52540">
    <property type="entry name" value="P-loop containing nucleoside triphosphate hydrolases"/>
    <property type="match status" value="1"/>
</dbReference>
<name>A0ABD2Q2E5_9PLAT</name>
<dbReference type="Gene3D" id="3.80.10.10">
    <property type="entry name" value="Ribonuclease Inhibitor"/>
    <property type="match status" value="1"/>
</dbReference>
<accession>A0ABD2Q2E5</accession>
<sequence length="1563" mass="179929">MNKVASKHKPFYEIISQESITDKIRDTKLKYTQNEILDAREAINRLNKSDLALLSSTNSSQELNTLLTSAFLVMGKESQDPVKEAREKPIVIKSMVDMVDKLRLKELIPDQKEMGKKSKKTKVGRAVWLWVSGMWLCLEEISALRTQEALRKKRLQFYNDAQSQLDCLQRVIRGSVQTLLKHMYQWHPQEINTSQLKKLMSLFAKDDFGETCGTKAPIVKTEDLLDFVSEARVFRDDPLPSSSLCADEYKPSELEEACMYFKALELYSGMISCICFPNTEVQFVVTGYSWFVNRINCLHRLLNDQDRFETNGDRVWYLSRGTVFFRRQQFVQEMFKEVKASDCNELVYMAWSKIPEEPSIRKGTQLAEEEKSLASLKTRFLPLYAYYEGDKGLVDVKFSIKLRIGMPANLFPQILLACIHHPKQPQRNGVYKRSNSIATKRPCLSAIDLDQDPLVESGLQEVLDQYVVSNARPKQTSESRGLSEFSVIADTLAVWQTGFVLRIGCVELIVQHNIHGTRGASSIDLEARTSSLYEHEQRSEHVMREYIWFVLSIYVTIVEDTILDYPYLHHKLRYYCRGECFTELSEENTFSPAEVALDLTRNVNCQKCKARQMSSEEWRYLISRQFVFPKHEYINLTGTKICKVCSRRKEVIDSLWNMQTRIYPSFPDQCFEAINCDLDDILRGNILKLPPRQLPSGERFLVLQTKEKLYATIFDEIQLRVVKPQHCYVMFVPEKKATIMVPLEEAPFLLDLCSGRITCWGKEFKIDPIVKNDFVHILIETLESVANKKKDEGTLMEFSNEVLRDVLSLRVNGTLVFRTVIPSNKLYLRLLVSNVDGPEDSVTNDPVCWEDQLEPTEEEQQETEENDEFPIITERYFRPGMMLVFKTGIGPNWNPGVIWSIKSGKLWIKDLLKDNANLVSFPYNSDHICPIGLYPDFINQARELWKQKGKKNNRFFQAWPLILPRDFDYSLIYFASRRMVQRLDGHAWYKTCPGLNWNKISDSHPLNEPPTGIDQEEFRALLDDDRLVSLCIRLQNELYHDRIFYQEFQVCFPSIPADTDPVHLRAGIKNIARIYLSTFLLILALRCVNIHENFLTKNLIQRILATKSKGAPAPKRRELNVPDDLCTNLCPVHVLDPTQLYETASLGQYTLCLQHVHLKLPQSSQDLIGPGVKTASRLLRLDIQCGETIETIESLTCLIDGVRTPMFGFLTALVLVRVGLKSLKEDHLACYSACLKTLDLSENPLVAIPDVICQFRRLRSLVLTATLVQQLPEHLGTLRFLEYLDLDKTPINKLPPTFDQLDALRTLKLSGPNYPHPNKLSGPKQLTREQWKDFCRKGHLNGFIFSLYSDQEQDRIFDQFREDPFPKEILGCFALERLIMNAQAIRKLPAGLCKLKKLTHMSIQDCIKLETIEDKVGHLKLEMLSTKYCPSLKTPPWEIRKQGMQATIAYLSRLSDSKVACYRTKLMIVGLGGAGKTSLMRALISEDGRTPYVDGEVVTDGIDIHTWLVRKGGQQPDVTYLVWDFAGQVVYYNTHQFFLTNRALTYTWSPKETVHPVSCWPNY</sequence>
<dbReference type="InterPro" id="IPR001611">
    <property type="entry name" value="Leu-rich_rpt"/>
</dbReference>
<dbReference type="Proteomes" id="UP001626550">
    <property type="component" value="Unassembled WGS sequence"/>
</dbReference>
<dbReference type="EMBL" id="JBJKFK010001275">
    <property type="protein sequence ID" value="KAL3313543.1"/>
    <property type="molecule type" value="Genomic_DNA"/>
</dbReference>
<dbReference type="Gene3D" id="3.30.70.1390">
    <property type="entry name" value="ROC domain from the Parkinson's disease-associated leucine-rich repeat kinase 2"/>
    <property type="match status" value="1"/>
</dbReference>
<dbReference type="InterPro" id="IPR027417">
    <property type="entry name" value="P-loop_NTPase"/>
</dbReference>
<dbReference type="InterPro" id="IPR020859">
    <property type="entry name" value="ROC"/>
</dbReference>
<dbReference type="InterPro" id="IPR050715">
    <property type="entry name" value="LRR-SigEffector_domain"/>
</dbReference>
<dbReference type="PROSITE" id="PS51424">
    <property type="entry name" value="ROC"/>
    <property type="match status" value="1"/>
</dbReference>
<dbReference type="PANTHER" id="PTHR45752">
    <property type="entry name" value="LEUCINE-RICH REPEAT-CONTAINING"/>
    <property type="match status" value="1"/>
</dbReference>
<dbReference type="SUPFAM" id="SSF52058">
    <property type="entry name" value="L domain-like"/>
    <property type="match status" value="1"/>
</dbReference>
<evidence type="ECO:0000259" key="3">
    <source>
        <dbReference type="PROSITE" id="PS51424"/>
    </source>
</evidence>
<keyword evidence="5" id="KW-1185">Reference proteome</keyword>
<gene>
    <name evidence="4" type="ORF">Ciccas_007851</name>
</gene>
<protein>
    <recommendedName>
        <fullName evidence="3">Roc domain-containing protein</fullName>
    </recommendedName>
</protein>
<feature type="domain" description="Roc" evidence="3">
    <location>
        <begin position="1457"/>
        <end position="1563"/>
    </location>
</feature>
<proteinExistence type="predicted"/>
<dbReference type="GO" id="GO:0000166">
    <property type="term" value="F:nucleotide binding"/>
    <property type="evidence" value="ECO:0007669"/>
    <property type="project" value="UniProtKB-KW"/>
</dbReference>
<comment type="caution">
    <text evidence="4">The sequence shown here is derived from an EMBL/GenBank/DDBJ whole genome shotgun (WGS) entry which is preliminary data.</text>
</comment>
<organism evidence="4 5">
    <name type="scientific">Cichlidogyrus casuarinus</name>
    <dbReference type="NCBI Taxonomy" id="1844966"/>
    <lineage>
        <taxon>Eukaryota</taxon>
        <taxon>Metazoa</taxon>
        <taxon>Spiralia</taxon>
        <taxon>Lophotrochozoa</taxon>
        <taxon>Platyhelminthes</taxon>
        <taxon>Monogenea</taxon>
        <taxon>Monopisthocotylea</taxon>
        <taxon>Dactylogyridea</taxon>
        <taxon>Ancyrocephalidae</taxon>
        <taxon>Cichlidogyrus</taxon>
    </lineage>
</organism>
<evidence type="ECO:0000256" key="1">
    <source>
        <dbReference type="ARBA" id="ARBA00022737"/>
    </source>
</evidence>
<evidence type="ECO:0000256" key="2">
    <source>
        <dbReference type="ARBA" id="ARBA00022741"/>
    </source>
</evidence>
<evidence type="ECO:0000313" key="5">
    <source>
        <dbReference type="Proteomes" id="UP001626550"/>
    </source>
</evidence>